<organism evidence="1 2">
    <name type="scientific">Actinomycetospora rhizophila</name>
    <dbReference type="NCBI Taxonomy" id="1416876"/>
    <lineage>
        <taxon>Bacteria</taxon>
        <taxon>Bacillati</taxon>
        <taxon>Actinomycetota</taxon>
        <taxon>Actinomycetes</taxon>
        <taxon>Pseudonocardiales</taxon>
        <taxon>Pseudonocardiaceae</taxon>
        <taxon>Actinomycetospora</taxon>
    </lineage>
</organism>
<evidence type="ECO:0008006" key="3">
    <source>
        <dbReference type="Google" id="ProtNLM"/>
    </source>
</evidence>
<dbReference type="RefSeq" id="WP_378018854.1">
    <property type="nucleotide sequence ID" value="NZ_JBHSKG010000001.1"/>
</dbReference>
<comment type="caution">
    <text evidence="1">The sequence shown here is derived from an EMBL/GenBank/DDBJ whole genome shotgun (WGS) entry which is preliminary data.</text>
</comment>
<proteinExistence type="predicted"/>
<keyword evidence="2" id="KW-1185">Reference proteome</keyword>
<dbReference type="Proteomes" id="UP001596175">
    <property type="component" value="Unassembled WGS sequence"/>
</dbReference>
<evidence type="ECO:0000313" key="1">
    <source>
        <dbReference type="EMBL" id="MFC5136609.1"/>
    </source>
</evidence>
<protein>
    <recommendedName>
        <fullName evidence="3">PE family protein</fullName>
    </recommendedName>
</protein>
<sequence length="116" mass="11973">MATPTADPNLDQVRERAVDMFAQVQEAGLRFAGSLAESWTAALQNVPGAGAVSGSAPSAGLPGLPGLPRTPGEAVDRFYDTGVQILEAQRNVAHQVLDAVAPALPTSVRAATSRPR</sequence>
<reference evidence="2" key="1">
    <citation type="journal article" date="2019" name="Int. J. Syst. Evol. Microbiol.">
        <title>The Global Catalogue of Microorganisms (GCM) 10K type strain sequencing project: providing services to taxonomists for standard genome sequencing and annotation.</title>
        <authorList>
            <consortium name="The Broad Institute Genomics Platform"/>
            <consortium name="The Broad Institute Genome Sequencing Center for Infectious Disease"/>
            <person name="Wu L."/>
            <person name="Ma J."/>
        </authorList>
    </citation>
    <scope>NUCLEOTIDE SEQUENCE [LARGE SCALE GENOMIC DNA]</scope>
    <source>
        <strain evidence="2">XZYJ18</strain>
    </source>
</reference>
<name>A0ABV9Z5N7_9PSEU</name>
<accession>A0ABV9Z5N7</accession>
<evidence type="ECO:0000313" key="2">
    <source>
        <dbReference type="Proteomes" id="UP001596175"/>
    </source>
</evidence>
<dbReference type="EMBL" id="JBHSKG010000001">
    <property type="protein sequence ID" value="MFC5136609.1"/>
    <property type="molecule type" value="Genomic_DNA"/>
</dbReference>
<gene>
    <name evidence="1" type="ORF">ACFPK1_00045</name>
</gene>